<accession>A0AAV5GGM8</accession>
<sequence>MRCAPEQTFDDWIEPVRKPFKARTVEGQAMKDVHSQVIPANHTANSETKGGSTQKSGRPHPDNCFCVNRFEPETGKTWAS</sequence>
<keyword evidence="3" id="KW-1185">Reference proteome</keyword>
<name>A0AAV5GGM8_9BASI</name>
<evidence type="ECO:0000313" key="2">
    <source>
        <dbReference type="EMBL" id="GJN88207.1"/>
    </source>
</evidence>
<dbReference type="AlphaFoldDB" id="A0AAV5GGM8"/>
<evidence type="ECO:0000313" key="3">
    <source>
        <dbReference type="Proteomes" id="UP001342314"/>
    </source>
</evidence>
<comment type="caution">
    <text evidence="2">The sequence shown here is derived from an EMBL/GenBank/DDBJ whole genome shotgun (WGS) entry which is preliminary data.</text>
</comment>
<organism evidence="2 3">
    <name type="scientific">Rhodotorula paludigena</name>
    <dbReference type="NCBI Taxonomy" id="86838"/>
    <lineage>
        <taxon>Eukaryota</taxon>
        <taxon>Fungi</taxon>
        <taxon>Dikarya</taxon>
        <taxon>Basidiomycota</taxon>
        <taxon>Pucciniomycotina</taxon>
        <taxon>Microbotryomycetes</taxon>
        <taxon>Sporidiobolales</taxon>
        <taxon>Sporidiobolaceae</taxon>
        <taxon>Rhodotorula</taxon>
    </lineage>
</organism>
<reference evidence="2 3" key="1">
    <citation type="submission" date="2021-12" db="EMBL/GenBank/DDBJ databases">
        <title>High titer production of polyol ester of fatty acids by Rhodotorula paludigena BS15 towards product separation-free biomass refinery.</title>
        <authorList>
            <person name="Mano J."/>
            <person name="Ono H."/>
            <person name="Tanaka T."/>
            <person name="Naito K."/>
            <person name="Sushida H."/>
            <person name="Ike M."/>
            <person name="Tokuyasu K."/>
            <person name="Kitaoka M."/>
        </authorList>
    </citation>
    <scope>NUCLEOTIDE SEQUENCE [LARGE SCALE GENOMIC DNA]</scope>
    <source>
        <strain evidence="2 3">BS15</strain>
    </source>
</reference>
<feature type="region of interest" description="Disordered" evidence="1">
    <location>
        <begin position="31"/>
        <end position="66"/>
    </location>
</feature>
<dbReference type="Proteomes" id="UP001342314">
    <property type="component" value="Unassembled WGS sequence"/>
</dbReference>
<proteinExistence type="predicted"/>
<dbReference type="EMBL" id="BQKY01000002">
    <property type="protein sequence ID" value="GJN88207.1"/>
    <property type="molecule type" value="Genomic_DNA"/>
</dbReference>
<gene>
    <name evidence="2" type="ORF">Rhopal_001172-T1</name>
</gene>
<feature type="compositionally biased region" description="Polar residues" evidence="1">
    <location>
        <begin position="42"/>
        <end position="56"/>
    </location>
</feature>
<protein>
    <submittedName>
        <fullName evidence="2">Uncharacterized protein</fullName>
    </submittedName>
</protein>
<evidence type="ECO:0000256" key="1">
    <source>
        <dbReference type="SAM" id="MobiDB-lite"/>
    </source>
</evidence>